<evidence type="ECO:0000313" key="2">
    <source>
        <dbReference type="EMBL" id="CAB3388879.1"/>
    </source>
</evidence>
<keyword evidence="3" id="KW-1185">Reference proteome</keyword>
<reference evidence="2 3" key="1">
    <citation type="submission" date="2020-04" db="EMBL/GenBank/DDBJ databases">
        <authorList>
            <person name="Alioto T."/>
            <person name="Alioto T."/>
            <person name="Gomez Garrido J."/>
        </authorList>
    </citation>
    <scope>NUCLEOTIDE SEQUENCE [LARGE SCALE GENOMIC DNA]</scope>
</reference>
<proteinExistence type="predicted"/>
<dbReference type="AlphaFoldDB" id="A0A8S1E5G4"/>
<comment type="caution">
    <text evidence="2">The sequence shown here is derived from an EMBL/GenBank/DDBJ whole genome shotgun (WGS) entry which is preliminary data.</text>
</comment>
<evidence type="ECO:0000256" key="1">
    <source>
        <dbReference type="SAM" id="MobiDB-lite"/>
    </source>
</evidence>
<accession>A0A8S1E5G4</accession>
<sequence>MSLFSSPVKDPPGDKYGAPLLTQEPEFVLVEPELVTVEPELMTVEPELVTVEPDLVLVEPESRQVVLSSSVGCSWISDPPAPVPLPWFLADENPTRSDKQDASAGSSKADLGQTTSMARLRAAEGLAALQKTYIQFQKSGDAFARVEEPEVVLLEDEEPEEPQPMQEEVVEQTEQPDLEVVEINYKESVHLETRMPGPLLFVNDDKSGACIVHIDIYGRKWQTTQVLAGVGVFFAFWHPCNVSRALDSRVEWNVDDAVVVAAILACQRARAAGLHKLRICSSNKKLKGLVKRHQRRTAPIGIQTHLSHSMRIAILGLQIEWTVVSAIAAGQCCAFKLAFQGARDQVGPIWMTANQQVIC</sequence>
<feature type="region of interest" description="Disordered" evidence="1">
    <location>
        <begin position="89"/>
        <end position="112"/>
    </location>
</feature>
<protein>
    <submittedName>
        <fullName evidence="2">Uncharacterized protein</fullName>
    </submittedName>
</protein>
<organism evidence="2 3">
    <name type="scientific">Cloeon dipterum</name>
    <dbReference type="NCBI Taxonomy" id="197152"/>
    <lineage>
        <taxon>Eukaryota</taxon>
        <taxon>Metazoa</taxon>
        <taxon>Ecdysozoa</taxon>
        <taxon>Arthropoda</taxon>
        <taxon>Hexapoda</taxon>
        <taxon>Insecta</taxon>
        <taxon>Pterygota</taxon>
        <taxon>Palaeoptera</taxon>
        <taxon>Ephemeroptera</taxon>
        <taxon>Pisciforma</taxon>
        <taxon>Baetidae</taxon>
        <taxon>Cloeon</taxon>
    </lineage>
</organism>
<evidence type="ECO:0000313" key="3">
    <source>
        <dbReference type="Proteomes" id="UP000494165"/>
    </source>
</evidence>
<dbReference type="Proteomes" id="UP000494165">
    <property type="component" value="Unassembled WGS sequence"/>
</dbReference>
<feature type="region of interest" description="Disordered" evidence="1">
    <location>
        <begin position="1"/>
        <end position="20"/>
    </location>
</feature>
<dbReference type="EMBL" id="CADEPI010000966">
    <property type="protein sequence ID" value="CAB3388879.1"/>
    <property type="molecule type" value="Genomic_DNA"/>
</dbReference>
<name>A0A8S1E5G4_9INSE</name>
<gene>
    <name evidence="2" type="ORF">CLODIP_2_CD02142</name>
</gene>